<dbReference type="InterPro" id="IPR017930">
    <property type="entry name" value="Myb_dom"/>
</dbReference>
<dbReference type="PANTHER" id="PTHR44042">
    <property type="entry name" value="DUPLICATED HOMEODOMAIN-LIKE SUPERFAMILY PROTEIN-RELATED"/>
    <property type="match status" value="1"/>
</dbReference>
<keyword evidence="5" id="KW-0539">Nucleus</keyword>
<evidence type="ECO:0000256" key="5">
    <source>
        <dbReference type="ARBA" id="ARBA00023242"/>
    </source>
</evidence>
<dbReference type="PANTHER" id="PTHR44042:SF69">
    <property type="entry name" value="TRANSCRIPTION FACTOR MYB-RELATED FAMILY"/>
    <property type="match status" value="1"/>
</dbReference>
<keyword evidence="2" id="KW-0805">Transcription regulation</keyword>
<evidence type="ECO:0000313" key="10">
    <source>
        <dbReference type="Proteomes" id="UP000092600"/>
    </source>
</evidence>
<dbReference type="CDD" id="cd00167">
    <property type="entry name" value="SANT"/>
    <property type="match status" value="2"/>
</dbReference>
<feature type="domain" description="Myb-like" evidence="7">
    <location>
        <begin position="102"/>
        <end position="154"/>
    </location>
</feature>
<evidence type="ECO:0000256" key="2">
    <source>
        <dbReference type="ARBA" id="ARBA00023015"/>
    </source>
</evidence>
<accession>A0A199VFF3</accession>
<organism evidence="9 10">
    <name type="scientific">Ananas comosus</name>
    <name type="common">Pineapple</name>
    <name type="synonym">Ananas ananas</name>
    <dbReference type="NCBI Taxonomy" id="4615"/>
    <lineage>
        <taxon>Eukaryota</taxon>
        <taxon>Viridiplantae</taxon>
        <taxon>Streptophyta</taxon>
        <taxon>Embryophyta</taxon>
        <taxon>Tracheophyta</taxon>
        <taxon>Spermatophyta</taxon>
        <taxon>Magnoliopsida</taxon>
        <taxon>Liliopsida</taxon>
        <taxon>Poales</taxon>
        <taxon>Bromeliaceae</taxon>
        <taxon>Bromelioideae</taxon>
        <taxon>Ananas</taxon>
    </lineage>
</organism>
<dbReference type="SUPFAM" id="SSF46689">
    <property type="entry name" value="Homeodomain-like"/>
    <property type="match status" value="2"/>
</dbReference>
<comment type="subcellular location">
    <subcellularLocation>
        <location evidence="1">Nucleus</location>
    </subcellularLocation>
</comment>
<feature type="compositionally biased region" description="Polar residues" evidence="6">
    <location>
        <begin position="192"/>
        <end position="204"/>
    </location>
</feature>
<dbReference type="Gene3D" id="1.10.10.60">
    <property type="entry name" value="Homeodomain-like"/>
    <property type="match status" value="2"/>
</dbReference>
<feature type="region of interest" description="Disordered" evidence="6">
    <location>
        <begin position="181"/>
        <end position="244"/>
    </location>
</feature>
<reference evidence="9 10" key="1">
    <citation type="journal article" date="2016" name="DNA Res.">
        <title>The draft genome of MD-2 pineapple using hybrid error correction of long reads.</title>
        <authorList>
            <person name="Redwan R.M."/>
            <person name="Saidin A."/>
            <person name="Kumar S.V."/>
        </authorList>
    </citation>
    <scope>NUCLEOTIDE SEQUENCE [LARGE SCALE GENOMIC DNA]</scope>
    <source>
        <strain evidence="10">cv. MD2</strain>
        <tissue evidence="9">Leaf</tissue>
    </source>
</reference>
<proteinExistence type="predicted"/>
<feature type="domain" description="HTH myb-type" evidence="8">
    <location>
        <begin position="102"/>
        <end position="158"/>
    </location>
</feature>
<dbReference type="Proteomes" id="UP000092600">
    <property type="component" value="Unassembled WGS sequence"/>
</dbReference>
<dbReference type="Pfam" id="PF00249">
    <property type="entry name" value="Myb_DNA-binding"/>
    <property type="match status" value="1"/>
</dbReference>
<feature type="region of interest" description="Disordered" evidence="6">
    <location>
        <begin position="260"/>
        <end position="303"/>
    </location>
</feature>
<evidence type="ECO:0000259" key="7">
    <source>
        <dbReference type="PROSITE" id="PS50090"/>
    </source>
</evidence>
<dbReference type="SMART" id="SM00717">
    <property type="entry name" value="SANT"/>
    <property type="match status" value="2"/>
</dbReference>
<dbReference type="GO" id="GO:0003677">
    <property type="term" value="F:DNA binding"/>
    <property type="evidence" value="ECO:0007669"/>
    <property type="project" value="UniProtKB-KW"/>
</dbReference>
<dbReference type="InterPro" id="IPR009057">
    <property type="entry name" value="Homeodomain-like_sf"/>
</dbReference>
<evidence type="ECO:0000256" key="4">
    <source>
        <dbReference type="ARBA" id="ARBA00023163"/>
    </source>
</evidence>
<name>A0A199VFF3_ANACO</name>
<evidence type="ECO:0000259" key="8">
    <source>
        <dbReference type="PROSITE" id="PS51294"/>
    </source>
</evidence>
<dbReference type="AlphaFoldDB" id="A0A199VFF3"/>
<evidence type="ECO:0000256" key="6">
    <source>
        <dbReference type="SAM" id="MobiDB-lite"/>
    </source>
</evidence>
<comment type="caution">
    <text evidence="9">The sequence shown here is derived from an EMBL/GenBank/DDBJ whole genome shotgun (WGS) entry which is preliminary data.</text>
</comment>
<dbReference type="NCBIfam" id="TIGR01557">
    <property type="entry name" value="myb_SHAQKYF"/>
    <property type="match status" value="1"/>
</dbReference>
<protein>
    <submittedName>
        <fullName evidence="9">Transcription factor DIVARICATA</fullName>
    </submittedName>
</protein>
<dbReference type="InterPro" id="IPR006447">
    <property type="entry name" value="Myb_dom_plants"/>
</dbReference>
<dbReference type="InterPro" id="IPR001005">
    <property type="entry name" value="SANT/Myb"/>
</dbReference>
<feature type="domain" description="Myb-like" evidence="7">
    <location>
        <begin position="1"/>
        <end position="52"/>
    </location>
</feature>
<sequence>MNNKEWSWEQEEPFIRALVANQEDNADRWERIAARLAGKTAEEVKAHYDLLAGDISLIESGLVPLPDYVDDEVQVAPDQKKSRKPLPDYVDDEVQVAPDQKKSRKPSTKWTLEEHKAFLRGIAVLRKGDWRGISRQYVPGRTPIQVASHAQKYFQRQGKEQSKKKRRSIHDVGLETLMPATANEPVNGHPAVQSNGSSNGQPIHQTDRPANGTPTLDIDTSMNGSSTHRAPQLRDPPAPAHRTPINLHPQQLTPGIFIPLFRSDDPRASALNIPPLASRAPDTPTQSEQEPHRPRGSLHNPVS</sequence>
<dbReference type="EMBL" id="LSRQ01002076">
    <property type="protein sequence ID" value="OAY75520.1"/>
    <property type="molecule type" value="Genomic_DNA"/>
</dbReference>
<evidence type="ECO:0000313" key="9">
    <source>
        <dbReference type="EMBL" id="OAY75520.1"/>
    </source>
</evidence>
<keyword evidence="4" id="KW-0804">Transcription</keyword>
<dbReference type="FunFam" id="1.10.10.60:FF:000154">
    <property type="entry name" value="Transcription factor SRM1"/>
    <property type="match status" value="1"/>
</dbReference>
<evidence type="ECO:0000256" key="3">
    <source>
        <dbReference type="ARBA" id="ARBA00023125"/>
    </source>
</evidence>
<dbReference type="STRING" id="4615.A0A199VFF3"/>
<dbReference type="PROSITE" id="PS50090">
    <property type="entry name" value="MYB_LIKE"/>
    <property type="match status" value="2"/>
</dbReference>
<feature type="compositionally biased region" description="Polar residues" evidence="6">
    <location>
        <begin position="212"/>
        <end position="229"/>
    </location>
</feature>
<dbReference type="GO" id="GO:0005634">
    <property type="term" value="C:nucleus"/>
    <property type="evidence" value="ECO:0007669"/>
    <property type="project" value="UniProtKB-SubCell"/>
</dbReference>
<keyword evidence="3" id="KW-0238">DNA-binding</keyword>
<gene>
    <name evidence="9" type="ORF">ACMD2_08000</name>
</gene>
<evidence type="ECO:0000256" key="1">
    <source>
        <dbReference type="ARBA" id="ARBA00004123"/>
    </source>
</evidence>
<dbReference type="PROSITE" id="PS51294">
    <property type="entry name" value="HTH_MYB"/>
    <property type="match status" value="1"/>
</dbReference>